<evidence type="ECO:0000313" key="8">
    <source>
        <dbReference type="EMBL" id="TMQ59234.1"/>
    </source>
</evidence>
<sequence length="167" mass="17383">MSERSPLAESRGSALAQAPGPAPVPVRYSLDPHAFAPPAYQTEHAAGLDVYAAVTDPLPIPPGTVVAVPTGVRLEIPPGYEAQVRPRSGLALRHAIGIPNGPGTIDADYRGELHVLLINFGTEPYVVHRGDRVAQLVFAQVARVSLAAAADLSETARGDGGFGHSGR</sequence>
<comment type="caution">
    <text evidence="5">Lacks conserved residue(s) required for the propagation of feature annotation.</text>
</comment>
<evidence type="ECO:0000256" key="1">
    <source>
        <dbReference type="ARBA" id="ARBA00006581"/>
    </source>
</evidence>
<gene>
    <name evidence="5" type="primary">dut</name>
    <name evidence="8" type="ORF">E6K75_04325</name>
</gene>
<dbReference type="GO" id="GO:0004170">
    <property type="term" value="F:dUTP diphosphatase activity"/>
    <property type="evidence" value="ECO:0007669"/>
    <property type="project" value="UniProtKB-UniRule"/>
</dbReference>
<feature type="binding site" evidence="5">
    <location>
        <begin position="104"/>
        <end position="106"/>
    </location>
    <ligand>
        <name>substrate</name>
    </ligand>
</feature>
<organism evidence="8 9">
    <name type="scientific">Eiseniibacteriota bacterium</name>
    <dbReference type="NCBI Taxonomy" id="2212470"/>
    <lineage>
        <taxon>Bacteria</taxon>
        <taxon>Candidatus Eiseniibacteriota</taxon>
    </lineage>
</organism>
<keyword evidence="5" id="KW-0479">Metal-binding</keyword>
<keyword evidence="2 5" id="KW-0378">Hydrolase</keyword>
<evidence type="ECO:0000256" key="5">
    <source>
        <dbReference type="HAMAP-Rule" id="MF_00116"/>
    </source>
</evidence>
<evidence type="ECO:0000256" key="2">
    <source>
        <dbReference type="ARBA" id="ARBA00022801"/>
    </source>
</evidence>
<dbReference type="InterPro" id="IPR029054">
    <property type="entry name" value="dUTPase-like"/>
</dbReference>
<feature type="binding site" evidence="5">
    <location>
        <begin position="87"/>
        <end position="89"/>
    </location>
    <ligand>
        <name>substrate</name>
    </ligand>
</feature>
<feature type="binding site" evidence="5">
    <location>
        <position position="100"/>
    </location>
    <ligand>
        <name>substrate</name>
    </ligand>
</feature>
<name>A0A538T6W5_UNCEI</name>
<accession>A0A538T6W5</accession>
<dbReference type="PANTHER" id="PTHR11241:SF0">
    <property type="entry name" value="DEOXYURIDINE 5'-TRIPHOSPHATE NUCLEOTIDOHYDROLASE"/>
    <property type="match status" value="1"/>
</dbReference>
<dbReference type="UniPathway" id="UPA00610">
    <property type="reaction ID" value="UER00666"/>
</dbReference>
<dbReference type="NCBIfam" id="NF001862">
    <property type="entry name" value="PRK00601.1"/>
    <property type="match status" value="1"/>
</dbReference>
<dbReference type="GO" id="GO:0000287">
    <property type="term" value="F:magnesium ion binding"/>
    <property type="evidence" value="ECO:0007669"/>
    <property type="project" value="UniProtKB-UniRule"/>
</dbReference>
<dbReference type="Pfam" id="PF00692">
    <property type="entry name" value="dUTPase"/>
    <property type="match status" value="1"/>
</dbReference>
<dbReference type="Gene3D" id="2.70.40.10">
    <property type="match status" value="1"/>
</dbReference>
<comment type="similarity">
    <text evidence="1 5">Belongs to the dUTPase family.</text>
</comment>
<dbReference type="InterPro" id="IPR036157">
    <property type="entry name" value="dUTPase-like_sf"/>
</dbReference>
<dbReference type="CDD" id="cd07557">
    <property type="entry name" value="trimeric_dUTPase"/>
    <property type="match status" value="1"/>
</dbReference>
<evidence type="ECO:0000313" key="9">
    <source>
        <dbReference type="Proteomes" id="UP000320913"/>
    </source>
</evidence>
<evidence type="ECO:0000256" key="3">
    <source>
        <dbReference type="ARBA" id="ARBA00023080"/>
    </source>
</evidence>
<evidence type="ECO:0000256" key="6">
    <source>
        <dbReference type="SAM" id="MobiDB-lite"/>
    </source>
</evidence>
<evidence type="ECO:0000256" key="4">
    <source>
        <dbReference type="ARBA" id="ARBA00047686"/>
    </source>
</evidence>
<dbReference type="GO" id="GO:0046081">
    <property type="term" value="P:dUTP catabolic process"/>
    <property type="evidence" value="ECO:0007669"/>
    <property type="project" value="InterPro"/>
</dbReference>
<comment type="cofactor">
    <cofactor evidence="5">
        <name>Mg(2+)</name>
        <dbReference type="ChEBI" id="CHEBI:18420"/>
    </cofactor>
</comment>
<dbReference type="GO" id="GO:0006226">
    <property type="term" value="P:dUMP biosynthetic process"/>
    <property type="evidence" value="ECO:0007669"/>
    <property type="project" value="UniProtKB-UniRule"/>
</dbReference>
<reference evidence="8 9" key="1">
    <citation type="journal article" date="2019" name="Nat. Microbiol.">
        <title>Mediterranean grassland soil C-N compound turnover is dependent on rainfall and depth, and is mediated by genomically divergent microorganisms.</title>
        <authorList>
            <person name="Diamond S."/>
            <person name="Andeer P.F."/>
            <person name="Li Z."/>
            <person name="Crits-Christoph A."/>
            <person name="Burstein D."/>
            <person name="Anantharaman K."/>
            <person name="Lane K.R."/>
            <person name="Thomas B.C."/>
            <person name="Pan C."/>
            <person name="Northen T.R."/>
            <person name="Banfield J.F."/>
        </authorList>
    </citation>
    <scope>NUCLEOTIDE SEQUENCE [LARGE SCALE GENOMIC DNA]</scope>
    <source>
        <strain evidence="8">WS_5</strain>
    </source>
</reference>
<keyword evidence="3 5" id="KW-0546">Nucleotide metabolism</keyword>
<dbReference type="PANTHER" id="PTHR11241">
    <property type="entry name" value="DEOXYURIDINE 5'-TRIPHOSPHATE NUCLEOTIDOHYDROLASE"/>
    <property type="match status" value="1"/>
</dbReference>
<protein>
    <recommendedName>
        <fullName evidence="5">Deoxyuridine 5'-triphosphate nucleotidohydrolase</fullName>
        <shortName evidence="5">dUTPase</shortName>
        <ecNumber evidence="5">3.6.1.23</ecNumber>
    </recommendedName>
    <alternativeName>
        <fullName evidence="5">dUTP pyrophosphatase</fullName>
    </alternativeName>
</protein>
<comment type="caution">
    <text evidence="8">The sequence shown here is derived from an EMBL/GenBank/DDBJ whole genome shotgun (WGS) entry which is preliminary data.</text>
</comment>
<keyword evidence="5" id="KW-0460">Magnesium</keyword>
<comment type="function">
    <text evidence="5">This enzyme is involved in nucleotide metabolism: it produces dUMP, the immediate precursor of thymidine nucleotides and it decreases the intracellular concentration of dUTP so that uracil cannot be incorporated into DNA.</text>
</comment>
<evidence type="ECO:0000259" key="7">
    <source>
        <dbReference type="Pfam" id="PF00692"/>
    </source>
</evidence>
<comment type="catalytic activity">
    <reaction evidence="4 5">
        <text>dUTP + H2O = dUMP + diphosphate + H(+)</text>
        <dbReference type="Rhea" id="RHEA:10248"/>
        <dbReference type="ChEBI" id="CHEBI:15377"/>
        <dbReference type="ChEBI" id="CHEBI:15378"/>
        <dbReference type="ChEBI" id="CHEBI:33019"/>
        <dbReference type="ChEBI" id="CHEBI:61555"/>
        <dbReference type="ChEBI" id="CHEBI:246422"/>
        <dbReference type="EC" id="3.6.1.23"/>
    </reaction>
</comment>
<dbReference type="NCBIfam" id="TIGR00576">
    <property type="entry name" value="dut"/>
    <property type="match status" value="1"/>
</dbReference>
<comment type="pathway">
    <text evidence="5">Pyrimidine metabolism; dUMP biosynthesis; dUMP from dCTP (dUTP route): step 2/2.</text>
</comment>
<dbReference type="AlphaFoldDB" id="A0A538T6W5"/>
<dbReference type="SUPFAM" id="SSF51283">
    <property type="entry name" value="dUTPase-like"/>
    <property type="match status" value="1"/>
</dbReference>
<feature type="region of interest" description="Disordered" evidence="6">
    <location>
        <begin position="1"/>
        <end position="21"/>
    </location>
</feature>
<dbReference type="EMBL" id="VBOV01000105">
    <property type="protein sequence ID" value="TMQ59234.1"/>
    <property type="molecule type" value="Genomic_DNA"/>
</dbReference>
<dbReference type="EC" id="3.6.1.23" evidence="5"/>
<dbReference type="Proteomes" id="UP000320913">
    <property type="component" value="Unassembled WGS sequence"/>
</dbReference>
<dbReference type="InterPro" id="IPR033704">
    <property type="entry name" value="dUTPase_trimeric"/>
</dbReference>
<dbReference type="InterPro" id="IPR008181">
    <property type="entry name" value="dUTPase"/>
</dbReference>
<proteinExistence type="inferred from homology"/>
<dbReference type="HAMAP" id="MF_00116">
    <property type="entry name" value="dUTPase_bact"/>
    <property type="match status" value="1"/>
</dbReference>
<feature type="domain" description="dUTPase-like" evidence="7">
    <location>
        <begin position="38"/>
        <end position="166"/>
    </location>
</feature>